<evidence type="ECO:0000313" key="2">
    <source>
        <dbReference type="Proteomes" id="UP000015103"/>
    </source>
</evidence>
<dbReference type="EMBL" id="ACPB03000756">
    <property type="status" value="NOT_ANNOTATED_CDS"/>
    <property type="molecule type" value="Genomic_DNA"/>
</dbReference>
<name>A0A905R0X2_RHOPR</name>
<protein>
    <submittedName>
        <fullName evidence="1">Armadillo repeat-containing protein 1</fullName>
    </submittedName>
</protein>
<reference evidence="1" key="1">
    <citation type="submission" date="2022-10" db="UniProtKB">
        <authorList>
            <consortium name="EnsemblMetazoa"/>
        </authorList>
    </citation>
    <scope>IDENTIFICATION</scope>
</reference>
<dbReference type="AlphaFoldDB" id="A0A905R0X2"/>
<accession>A0A905R0X2</accession>
<sequence length="275" mass="31454">MAKNDNEVMLETILCYKTMALDHSKHDIMLKDKTVLQFLAYSLDSEENEVIEVSLKTIELLVHNNRNHNILRSTFGVFEALKATSEREGLEDALKSLSKELIMKLEDAPAYNTRYRSLKVTTEQSQPIGRKLSSKVYSFHIFGLNEDTRRSVESAVIRIRGVISVIIDTGHQRCVVRVMENITPQLLTELIARETKLEARLILRNKFRQEVLVDLGKSENGRGDDGIEGVNLPEYLPEEESPVKEKALYSFGRLRTSAASWVRTATSLFQNSFYW</sequence>
<dbReference type="Proteomes" id="UP000015103">
    <property type="component" value="Unassembled WGS sequence"/>
</dbReference>
<dbReference type="PANTHER" id="PTHR28592">
    <property type="entry name" value="ARMADILLO REPEAT-CONTAINING PROTEIN 1"/>
    <property type="match status" value="1"/>
</dbReference>
<dbReference type="RefSeq" id="XP_073975834.1">
    <property type="nucleotide sequence ID" value="XM_074119733.1"/>
</dbReference>
<dbReference type="GeneID" id="141449859"/>
<keyword evidence="2" id="KW-1185">Reference proteome</keyword>
<proteinExistence type="predicted"/>
<dbReference type="PANTHER" id="PTHR28592:SF1">
    <property type="entry name" value="ARMADILLO REPEAT-CONTAINING PROTEIN 1"/>
    <property type="match status" value="1"/>
</dbReference>
<dbReference type="EnsemblMetazoa" id="RPRC017833-RA">
    <property type="protein sequence ID" value="RPRC017833-PA"/>
    <property type="gene ID" value="RPRC017833"/>
</dbReference>
<organism evidence="1 2">
    <name type="scientific">Rhodnius prolixus</name>
    <name type="common">Triatomid bug</name>
    <dbReference type="NCBI Taxonomy" id="13249"/>
    <lineage>
        <taxon>Eukaryota</taxon>
        <taxon>Metazoa</taxon>
        <taxon>Ecdysozoa</taxon>
        <taxon>Arthropoda</taxon>
        <taxon>Hexapoda</taxon>
        <taxon>Insecta</taxon>
        <taxon>Pterygota</taxon>
        <taxon>Neoptera</taxon>
        <taxon>Paraneoptera</taxon>
        <taxon>Hemiptera</taxon>
        <taxon>Heteroptera</taxon>
        <taxon>Panheteroptera</taxon>
        <taxon>Cimicomorpha</taxon>
        <taxon>Reduviidae</taxon>
        <taxon>Triatominae</taxon>
        <taxon>Rhodnius</taxon>
    </lineage>
</organism>
<evidence type="ECO:0000313" key="1">
    <source>
        <dbReference type="EnsemblMetazoa" id="RPRC017833-PA"/>
    </source>
</evidence>